<evidence type="ECO:0000256" key="1">
    <source>
        <dbReference type="SAM" id="Phobius"/>
    </source>
</evidence>
<sequence length="110" mass="12785">FIIKRLNRVWSINGHDKLSYFSFKIYTAINSYSCFIIWYFVGHSNYTALSVNEQYLLEARELGIILKLIYSSKVTETILLVNSYLIICHAYEPDIPLSRACSYSTSIKNI</sequence>
<name>A0A3N4K2Z6_9PEZI</name>
<gene>
    <name evidence="2" type="ORF">L873DRAFT_1665140</name>
</gene>
<accession>A0A3N4K2Z6</accession>
<dbReference type="AlphaFoldDB" id="A0A3N4K2Z6"/>
<organism evidence="2 3">
    <name type="scientific">Choiromyces venosus 120613-1</name>
    <dbReference type="NCBI Taxonomy" id="1336337"/>
    <lineage>
        <taxon>Eukaryota</taxon>
        <taxon>Fungi</taxon>
        <taxon>Dikarya</taxon>
        <taxon>Ascomycota</taxon>
        <taxon>Pezizomycotina</taxon>
        <taxon>Pezizomycetes</taxon>
        <taxon>Pezizales</taxon>
        <taxon>Tuberaceae</taxon>
        <taxon>Choiromyces</taxon>
    </lineage>
</organism>
<evidence type="ECO:0000313" key="2">
    <source>
        <dbReference type="EMBL" id="RPB04947.1"/>
    </source>
</evidence>
<dbReference type="STRING" id="1336337.A0A3N4K2Z6"/>
<keyword evidence="3" id="KW-1185">Reference proteome</keyword>
<feature type="non-terminal residue" evidence="2">
    <location>
        <position position="1"/>
    </location>
</feature>
<dbReference type="OrthoDB" id="5392716at2759"/>
<proteinExistence type="predicted"/>
<keyword evidence="1" id="KW-1133">Transmembrane helix</keyword>
<evidence type="ECO:0000313" key="3">
    <source>
        <dbReference type="Proteomes" id="UP000276215"/>
    </source>
</evidence>
<protein>
    <submittedName>
        <fullName evidence="2">Uncharacterized protein</fullName>
    </submittedName>
</protein>
<feature type="transmembrane region" description="Helical" evidence="1">
    <location>
        <begin position="21"/>
        <end position="41"/>
    </location>
</feature>
<keyword evidence="1" id="KW-0472">Membrane</keyword>
<reference evidence="2 3" key="1">
    <citation type="journal article" date="2018" name="Nat. Ecol. Evol.">
        <title>Pezizomycetes genomes reveal the molecular basis of ectomycorrhizal truffle lifestyle.</title>
        <authorList>
            <person name="Murat C."/>
            <person name="Payen T."/>
            <person name="Noel B."/>
            <person name="Kuo A."/>
            <person name="Morin E."/>
            <person name="Chen J."/>
            <person name="Kohler A."/>
            <person name="Krizsan K."/>
            <person name="Balestrini R."/>
            <person name="Da Silva C."/>
            <person name="Montanini B."/>
            <person name="Hainaut M."/>
            <person name="Levati E."/>
            <person name="Barry K.W."/>
            <person name="Belfiori B."/>
            <person name="Cichocki N."/>
            <person name="Clum A."/>
            <person name="Dockter R.B."/>
            <person name="Fauchery L."/>
            <person name="Guy J."/>
            <person name="Iotti M."/>
            <person name="Le Tacon F."/>
            <person name="Lindquist E.A."/>
            <person name="Lipzen A."/>
            <person name="Malagnac F."/>
            <person name="Mello A."/>
            <person name="Molinier V."/>
            <person name="Miyauchi S."/>
            <person name="Poulain J."/>
            <person name="Riccioni C."/>
            <person name="Rubini A."/>
            <person name="Sitrit Y."/>
            <person name="Splivallo R."/>
            <person name="Traeger S."/>
            <person name="Wang M."/>
            <person name="Zifcakova L."/>
            <person name="Wipf D."/>
            <person name="Zambonelli A."/>
            <person name="Paolocci F."/>
            <person name="Nowrousian M."/>
            <person name="Ottonello S."/>
            <person name="Baldrian P."/>
            <person name="Spatafora J.W."/>
            <person name="Henrissat B."/>
            <person name="Nagy L.G."/>
            <person name="Aury J.M."/>
            <person name="Wincker P."/>
            <person name="Grigoriev I.V."/>
            <person name="Bonfante P."/>
            <person name="Martin F.M."/>
        </authorList>
    </citation>
    <scope>NUCLEOTIDE SEQUENCE [LARGE SCALE GENOMIC DNA]</scope>
    <source>
        <strain evidence="2 3">120613-1</strain>
    </source>
</reference>
<dbReference type="Proteomes" id="UP000276215">
    <property type="component" value="Unassembled WGS sequence"/>
</dbReference>
<keyword evidence="1" id="KW-0812">Transmembrane</keyword>
<dbReference type="EMBL" id="ML120356">
    <property type="protein sequence ID" value="RPB04947.1"/>
    <property type="molecule type" value="Genomic_DNA"/>
</dbReference>